<dbReference type="InterPro" id="IPR023614">
    <property type="entry name" value="Porin_dom_sf"/>
</dbReference>
<sequence>MFTKPVLAGALALALAGPAQAYDWLNDWPTKFKTDDGVEFGVKGNFQYDLNAFSDEVSNPNIQTWRRKETYLYAKKNGVWELTAGYDFQSRLWVDAFFRIFTKNAGDFRIGQSKTWVGYDEGTVGSGATTFLERPLPVQAVNQGRRIGLDWTYEKVPGVILQAGYYSGGDLNGDNDGNTWAGHVVWNPVKTDKSVVHLGLAGSVEERDDEVARFRARPEANLTALRFVDTGNLAGTDRINRFGVEGAWAEGPFSVVGEWLQISANRDNRPDYVGDGYYVYGSWVVTGESRAYKSGAFGNVKPANPWGAVELALRYSQLDLNDGLVKGGKQHDWTFGANWYLGTHLKLQANYIRATSERGNLSVDPNITEVRAQVYF</sequence>
<dbReference type="InterPro" id="IPR010870">
    <property type="entry name" value="Porin_O/P"/>
</dbReference>
<organism evidence="2 3">
    <name type="scientific">Tahibacter soli</name>
    <dbReference type="NCBI Taxonomy" id="2983605"/>
    <lineage>
        <taxon>Bacteria</taxon>
        <taxon>Pseudomonadati</taxon>
        <taxon>Pseudomonadota</taxon>
        <taxon>Gammaproteobacteria</taxon>
        <taxon>Lysobacterales</taxon>
        <taxon>Rhodanobacteraceae</taxon>
        <taxon>Tahibacter</taxon>
    </lineage>
</organism>
<keyword evidence="1" id="KW-0732">Signal</keyword>
<evidence type="ECO:0000313" key="3">
    <source>
        <dbReference type="Proteomes" id="UP001139971"/>
    </source>
</evidence>
<comment type="caution">
    <text evidence="2">The sequence shown here is derived from an EMBL/GenBank/DDBJ whole genome shotgun (WGS) entry which is preliminary data.</text>
</comment>
<feature type="signal peptide" evidence="1">
    <location>
        <begin position="1"/>
        <end position="21"/>
    </location>
</feature>
<name>A0A9X3YNI4_9GAMM</name>
<protein>
    <submittedName>
        <fullName evidence="2">Porin</fullName>
    </submittedName>
</protein>
<dbReference type="RefSeq" id="WP_263545191.1">
    <property type="nucleotide sequence ID" value="NZ_JAOVZO020000020.1"/>
</dbReference>
<keyword evidence="3" id="KW-1185">Reference proteome</keyword>
<dbReference type="Gene3D" id="2.40.160.10">
    <property type="entry name" value="Porin"/>
    <property type="match status" value="1"/>
</dbReference>
<gene>
    <name evidence="2" type="ORF">OD750_023800</name>
</gene>
<dbReference type="Proteomes" id="UP001139971">
    <property type="component" value="Unassembled WGS sequence"/>
</dbReference>
<dbReference type="Pfam" id="PF07396">
    <property type="entry name" value="Porin_O_P"/>
    <property type="match status" value="1"/>
</dbReference>
<dbReference type="EMBL" id="JAOVZO020000020">
    <property type="protein sequence ID" value="MDC8015562.1"/>
    <property type="molecule type" value="Genomic_DNA"/>
</dbReference>
<evidence type="ECO:0000256" key="1">
    <source>
        <dbReference type="SAM" id="SignalP"/>
    </source>
</evidence>
<reference evidence="2" key="1">
    <citation type="submission" date="2023-02" db="EMBL/GenBank/DDBJ databases">
        <title>Tahibacter soli sp. nov. isolated from soil.</title>
        <authorList>
            <person name="Baek J.H."/>
            <person name="Lee J.K."/>
            <person name="Choi D.G."/>
            <person name="Jeon C.O."/>
        </authorList>
    </citation>
    <scope>NUCLEOTIDE SEQUENCE</scope>
    <source>
        <strain evidence="2">BL</strain>
    </source>
</reference>
<accession>A0A9X3YNI4</accession>
<dbReference type="AlphaFoldDB" id="A0A9X3YNI4"/>
<dbReference type="SUPFAM" id="SSF56935">
    <property type="entry name" value="Porins"/>
    <property type="match status" value="1"/>
</dbReference>
<evidence type="ECO:0000313" key="2">
    <source>
        <dbReference type="EMBL" id="MDC8015562.1"/>
    </source>
</evidence>
<proteinExistence type="predicted"/>
<feature type="chain" id="PRO_5040877967" evidence="1">
    <location>
        <begin position="22"/>
        <end position="376"/>
    </location>
</feature>